<dbReference type="InterPro" id="IPR050527">
    <property type="entry name" value="Snail/Krueppel_Znf"/>
</dbReference>
<evidence type="ECO:0000256" key="2">
    <source>
        <dbReference type="ARBA" id="ARBA00022737"/>
    </source>
</evidence>
<evidence type="ECO:0007829" key="12">
    <source>
        <dbReference type="PeptideAtlas" id="A0A8M3AJY6"/>
    </source>
</evidence>
<dbReference type="PROSITE" id="PS00028">
    <property type="entry name" value="ZINC_FINGER_C2H2_1"/>
    <property type="match status" value="2"/>
</dbReference>
<evidence type="ECO:0000256" key="4">
    <source>
        <dbReference type="ARBA" id="ARBA00022833"/>
    </source>
</evidence>
<keyword evidence="3 6" id="KW-0863">Zinc-finger</keyword>
<dbReference type="FunFam" id="3.30.160.60:FF:000925">
    <property type="entry name" value="Zinc finger protein 668"/>
    <property type="match status" value="1"/>
</dbReference>
<evidence type="ECO:0000259" key="8">
    <source>
        <dbReference type="PROSITE" id="PS50157"/>
    </source>
</evidence>
<organism evidence="9 10">
    <name type="scientific">Danio rerio</name>
    <name type="common">Zebrafish</name>
    <name type="synonym">Brachydanio rerio</name>
    <dbReference type="NCBI Taxonomy" id="7955"/>
    <lineage>
        <taxon>Eukaryota</taxon>
        <taxon>Metazoa</taxon>
        <taxon>Chordata</taxon>
        <taxon>Craniata</taxon>
        <taxon>Vertebrata</taxon>
        <taxon>Euteleostomi</taxon>
        <taxon>Actinopterygii</taxon>
        <taxon>Neopterygii</taxon>
        <taxon>Teleostei</taxon>
        <taxon>Ostariophysi</taxon>
        <taxon>Cypriniformes</taxon>
        <taxon>Danionidae</taxon>
        <taxon>Danioninae</taxon>
        <taxon>Danio</taxon>
    </lineage>
</organism>
<dbReference type="AlphaFoldDB" id="A0A8M3AJY6"/>
<feature type="domain" description="C2H2-type" evidence="8">
    <location>
        <begin position="441"/>
        <end position="468"/>
    </location>
</feature>
<keyword evidence="9" id="KW-1185">Reference proteome</keyword>
<feature type="compositionally biased region" description="Polar residues" evidence="7">
    <location>
        <begin position="80"/>
        <end position="91"/>
    </location>
</feature>
<name>A0A8M3AJY6_DANRE</name>
<dbReference type="PANTHER" id="PTHR24388:SF85">
    <property type="entry name" value="ZINC FINGER PROTEIN 367"/>
    <property type="match status" value="1"/>
</dbReference>
<evidence type="ECO:0000313" key="9">
    <source>
        <dbReference type="Proteomes" id="UP000000437"/>
    </source>
</evidence>
<dbReference type="Gene3D" id="3.30.160.60">
    <property type="entry name" value="Classic Zinc Finger"/>
    <property type="match status" value="1"/>
</dbReference>
<feature type="region of interest" description="Disordered" evidence="7">
    <location>
        <begin position="459"/>
        <end position="495"/>
    </location>
</feature>
<reference evidence="10" key="1">
    <citation type="submission" date="2025-08" db="UniProtKB">
        <authorList>
            <consortium name="RefSeq"/>
        </authorList>
    </citation>
    <scope>IDENTIFICATION</scope>
    <source>
        <strain evidence="10">Tuebingen</strain>
        <tissue evidence="10">Fibroblasts and whole tissue</tissue>
    </source>
</reference>
<sequence>MNGALYISFFQGQLESALEQVVQLAVQEITKTVGATLNSMLLETATKEQENQRLRATLQSREQAYGGNGKSNAAKGKTNTNDGTKQHTPSRSPECGVQSETLRREQKERAVGQLKSVMEHVLEFAVRELTKIVEDSFDDLLLEFTKKERENHTLKEQLQDKKVVEDNKAVTVETEDQDNDSASPSSSKVEKQESKSLQDQSPKKEWEKEQTESTNEPDKQTVIAVAQDWVPILDKVFGQKWCSDLWQIKEVTTSKEQHTGLSSGPMTDMDSLIRETLMPSCLATQRRLELEVGQPPWLQADDMEVLSLSSEAQGVPVVSSTEFLQRQNIKKGDIYGFVPNGSIGDPTIAIHGDDSQIRSPSMLQRLLTLPSQLLEDDDESMDAAPSVEASTEPADSQSSKGPKSNQKRKEEENEDEEDDEDDDEATNRCESSKHKGRRKSHACKECGRKFSRAHLLRAHRQTHEETPNQCPQCGKSFSQSSRLQAHLRTHTDKIM</sequence>
<dbReference type="FunCoup" id="A0A8M3AJY6">
    <property type="interactions" value="195"/>
</dbReference>
<feature type="region of interest" description="Disordered" evidence="7">
    <location>
        <begin position="377"/>
        <end position="444"/>
    </location>
</feature>
<feature type="domain" description="C2H2-type" evidence="8">
    <location>
        <begin position="468"/>
        <end position="495"/>
    </location>
</feature>
<gene>
    <name evidence="10 11" type="primary">si:dkeyp-113d7.10</name>
</gene>
<feature type="compositionally biased region" description="Polar residues" evidence="7">
    <location>
        <begin position="393"/>
        <end position="404"/>
    </location>
</feature>
<feature type="compositionally biased region" description="Polar residues" evidence="7">
    <location>
        <begin position="467"/>
        <end position="483"/>
    </location>
</feature>
<dbReference type="RefSeq" id="XP_009292272.1">
    <property type="nucleotide sequence ID" value="XM_009293997.5"/>
</dbReference>
<keyword evidence="2" id="KW-0677">Repeat</keyword>
<keyword evidence="1" id="KW-0479">Metal-binding</keyword>
<evidence type="ECO:0000256" key="5">
    <source>
        <dbReference type="ARBA" id="ARBA00023242"/>
    </source>
</evidence>
<keyword evidence="12" id="KW-1267">Proteomics identification</keyword>
<dbReference type="SUPFAM" id="SSF57667">
    <property type="entry name" value="beta-beta-alpha zinc fingers"/>
    <property type="match status" value="1"/>
</dbReference>
<dbReference type="KEGG" id="dre:100003103"/>
<feature type="region of interest" description="Disordered" evidence="7">
    <location>
        <begin position="171"/>
        <end position="220"/>
    </location>
</feature>
<dbReference type="PANTHER" id="PTHR24388">
    <property type="entry name" value="ZINC FINGER PROTEIN"/>
    <property type="match status" value="1"/>
</dbReference>
<feature type="compositionally biased region" description="Low complexity" evidence="7">
    <location>
        <begin position="70"/>
        <end position="79"/>
    </location>
</feature>
<evidence type="ECO:0000313" key="10">
    <source>
        <dbReference type="RefSeq" id="XP_009292272.1"/>
    </source>
</evidence>
<dbReference type="ZFIN" id="ZDB-GENE-061207-80">
    <property type="gene designation" value="si:dkeyp-113d7.10"/>
</dbReference>
<accession>A0A8M3AJY6</accession>
<evidence type="ECO:0000256" key="7">
    <source>
        <dbReference type="SAM" id="MobiDB-lite"/>
    </source>
</evidence>
<feature type="compositionally biased region" description="Basic and acidic residues" evidence="7">
    <location>
        <begin position="188"/>
        <end position="219"/>
    </location>
</feature>
<dbReference type="GO" id="GO:0008270">
    <property type="term" value="F:zinc ion binding"/>
    <property type="evidence" value="ECO:0007669"/>
    <property type="project" value="UniProtKB-KW"/>
</dbReference>
<protein>
    <submittedName>
        <fullName evidence="10">Uncharacterized protein si:dkeyp-113d7.10 isoform X1</fullName>
    </submittedName>
</protein>
<dbReference type="InterPro" id="IPR036236">
    <property type="entry name" value="Znf_C2H2_sf"/>
</dbReference>
<feature type="region of interest" description="Disordered" evidence="7">
    <location>
        <begin position="61"/>
        <end position="107"/>
    </location>
</feature>
<dbReference type="Pfam" id="PF00096">
    <property type="entry name" value="zf-C2H2"/>
    <property type="match status" value="2"/>
</dbReference>
<dbReference type="GeneID" id="100003103"/>
<evidence type="ECO:0000313" key="11">
    <source>
        <dbReference type="ZFIN" id="ZDB-GENE-061207-80"/>
    </source>
</evidence>
<dbReference type="InterPro" id="IPR013087">
    <property type="entry name" value="Znf_C2H2_type"/>
</dbReference>
<dbReference type="SMART" id="SM00355">
    <property type="entry name" value="ZnF_C2H2"/>
    <property type="match status" value="2"/>
</dbReference>
<evidence type="ECO:0000256" key="6">
    <source>
        <dbReference type="PROSITE-ProRule" id="PRU00042"/>
    </source>
</evidence>
<keyword evidence="4" id="KW-0862">Zinc</keyword>
<dbReference type="Proteomes" id="UP000000437">
    <property type="component" value="Chromosome 19"/>
</dbReference>
<feature type="compositionally biased region" description="Acidic residues" evidence="7">
    <location>
        <begin position="412"/>
        <end position="424"/>
    </location>
</feature>
<keyword evidence="5" id="KW-0539">Nucleus</keyword>
<proteinExistence type="evidence at protein level"/>
<dbReference type="OrthoDB" id="8961020at2759"/>
<evidence type="ECO:0000256" key="1">
    <source>
        <dbReference type="ARBA" id="ARBA00022723"/>
    </source>
</evidence>
<evidence type="ECO:0000256" key="3">
    <source>
        <dbReference type="ARBA" id="ARBA00022771"/>
    </source>
</evidence>
<dbReference type="PROSITE" id="PS50157">
    <property type="entry name" value="ZINC_FINGER_C2H2_2"/>
    <property type="match status" value="2"/>
</dbReference>
<dbReference type="AGR" id="ZFIN:ZDB-GENE-061207-80"/>